<comment type="caution">
    <text evidence="10">The sequence shown here is derived from an EMBL/GenBank/DDBJ whole genome shotgun (WGS) entry which is preliminary data.</text>
</comment>
<dbReference type="InterPro" id="IPR036640">
    <property type="entry name" value="ABC1_TM_sf"/>
</dbReference>
<dbReference type="CDD" id="cd07346">
    <property type="entry name" value="ABC_6TM_exporters"/>
    <property type="match status" value="1"/>
</dbReference>
<dbReference type="Gene3D" id="1.20.1560.10">
    <property type="entry name" value="ABC transporter type 1, transmembrane domain"/>
    <property type="match status" value="1"/>
</dbReference>
<feature type="domain" description="ABC transmembrane type-1" evidence="9">
    <location>
        <begin position="23"/>
        <end position="300"/>
    </location>
</feature>
<protein>
    <submittedName>
        <fullName evidence="10">ABC transporter ATP-binding protein</fullName>
    </submittedName>
</protein>
<gene>
    <name evidence="10" type="ORF">IAB73_05640</name>
</gene>
<evidence type="ECO:0000256" key="2">
    <source>
        <dbReference type="ARBA" id="ARBA00022692"/>
    </source>
</evidence>
<evidence type="ECO:0000259" key="8">
    <source>
        <dbReference type="PROSITE" id="PS50893"/>
    </source>
</evidence>
<evidence type="ECO:0000256" key="7">
    <source>
        <dbReference type="SAM" id="Phobius"/>
    </source>
</evidence>
<dbReference type="CDD" id="cd03228">
    <property type="entry name" value="ABCC_MRP_Like"/>
    <property type="match status" value="1"/>
</dbReference>
<keyword evidence="4 10" id="KW-0067">ATP-binding</keyword>
<evidence type="ECO:0000256" key="6">
    <source>
        <dbReference type="ARBA" id="ARBA00023136"/>
    </source>
</evidence>
<keyword evidence="2 7" id="KW-0812">Transmembrane</keyword>
<dbReference type="InterPro" id="IPR003439">
    <property type="entry name" value="ABC_transporter-like_ATP-bd"/>
</dbReference>
<reference evidence="10" key="1">
    <citation type="submission" date="2020-10" db="EMBL/GenBank/DDBJ databases">
        <authorList>
            <person name="Gilroy R."/>
        </authorList>
    </citation>
    <scope>NUCLEOTIDE SEQUENCE</scope>
    <source>
        <strain evidence="10">ChiSxjej2B14-6234</strain>
    </source>
</reference>
<dbReference type="Pfam" id="PF00664">
    <property type="entry name" value="ABC_membrane"/>
    <property type="match status" value="1"/>
</dbReference>
<evidence type="ECO:0000256" key="3">
    <source>
        <dbReference type="ARBA" id="ARBA00022741"/>
    </source>
</evidence>
<feature type="domain" description="ABC transporter" evidence="8">
    <location>
        <begin position="334"/>
        <end position="525"/>
    </location>
</feature>
<evidence type="ECO:0000256" key="1">
    <source>
        <dbReference type="ARBA" id="ARBA00004651"/>
    </source>
</evidence>
<dbReference type="SUPFAM" id="SSF52540">
    <property type="entry name" value="P-loop containing nucleoside triphosphate hydrolases"/>
    <property type="match status" value="1"/>
</dbReference>
<reference evidence="10" key="2">
    <citation type="journal article" date="2021" name="PeerJ">
        <title>Extensive microbial diversity within the chicken gut microbiome revealed by metagenomics and culture.</title>
        <authorList>
            <person name="Gilroy R."/>
            <person name="Ravi A."/>
            <person name="Getino M."/>
            <person name="Pursley I."/>
            <person name="Horton D.L."/>
            <person name="Alikhan N.F."/>
            <person name="Baker D."/>
            <person name="Gharbi K."/>
            <person name="Hall N."/>
            <person name="Watson M."/>
            <person name="Adriaenssens E.M."/>
            <person name="Foster-Nyarko E."/>
            <person name="Jarju S."/>
            <person name="Secka A."/>
            <person name="Antonio M."/>
            <person name="Oren A."/>
            <person name="Chaudhuri R.R."/>
            <person name="La Ragione R."/>
            <person name="Hildebrand F."/>
            <person name="Pallen M.J."/>
        </authorList>
    </citation>
    <scope>NUCLEOTIDE SEQUENCE</scope>
    <source>
        <strain evidence="10">ChiSxjej2B14-6234</strain>
    </source>
</reference>
<dbReference type="GO" id="GO:0005886">
    <property type="term" value="C:plasma membrane"/>
    <property type="evidence" value="ECO:0007669"/>
    <property type="project" value="UniProtKB-SubCell"/>
</dbReference>
<evidence type="ECO:0000313" key="10">
    <source>
        <dbReference type="EMBL" id="HIQ71675.1"/>
    </source>
</evidence>
<evidence type="ECO:0000256" key="5">
    <source>
        <dbReference type="ARBA" id="ARBA00022989"/>
    </source>
</evidence>
<dbReference type="InterPro" id="IPR011527">
    <property type="entry name" value="ABC1_TM_dom"/>
</dbReference>
<evidence type="ECO:0000313" key="11">
    <source>
        <dbReference type="Proteomes" id="UP000886887"/>
    </source>
</evidence>
<dbReference type="PROSITE" id="PS50929">
    <property type="entry name" value="ABC_TM1F"/>
    <property type="match status" value="1"/>
</dbReference>
<feature type="transmembrane region" description="Helical" evidence="7">
    <location>
        <begin position="57"/>
        <end position="79"/>
    </location>
</feature>
<keyword evidence="6 7" id="KW-0472">Membrane</keyword>
<dbReference type="PANTHER" id="PTHR43394">
    <property type="entry name" value="ATP-DEPENDENT PERMEASE MDL1, MITOCHONDRIAL"/>
    <property type="match status" value="1"/>
</dbReference>
<dbReference type="SMART" id="SM00382">
    <property type="entry name" value="AAA"/>
    <property type="match status" value="1"/>
</dbReference>
<keyword evidence="3" id="KW-0547">Nucleotide-binding</keyword>
<dbReference type="InterPro" id="IPR039421">
    <property type="entry name" value="Type_1_exporter"/>
</dbReference>
<dbReference type="GO" id="GO:0015421">
    <property type="term" value="F:ABC-type oligopeptide transporter activity"/>
    <property type="evidence" value="ECO:0007669"/>
    <property type="project" value="TreeGrafter"/>
</dbReference>
<dbReference type="Gene3D" id="3.40.50.300">
    <property type="entry name" value="P-loop containing nucleotide triphosphate hydrolases"/>
    <property type="match status" value="1"/>
</dbReference>
<dbReference type="PANTHER" id="PTHR43394:SF1">
    <property type="entry name" value="ATP-BINDING CASSETTE SUB-FAMILY B MEMBER 10, MITOCHONDRIAL"/>
    <property type="match status" value="1"/>
</dbReference>
<dbReference type="PROSITE" id="PS50893">
    <property type="entry name" value="ABC_TRANSPORTER_2"/>
    <property type="match status" value="1"/>
</dbReference>
<comment type="subcellular location">
    <subcellularLocation>
        <location evidence="1">Cell membrane</location>
        <topology evidence="1">Multi-pass membrane protein</topology>
    </subcellularLocation>
</comment>
<dbReference type="GO" id="GO:0005524">
    <property type="term" value="F:ATP binding"/>
    <property type="evidence" value="ECO:0007669"/>
    <property type="project" value="UniProtKB-KW"/>
</dbReference>
<dbReference type="GO" id="GO:0016887">
    <property type="term" value="F:ATP hydrolysis activity"/>
    <property type="evidence" value="ECO:0007669"/>
    <property type="project" value="InterPro"/>
</dbReference>
<proteinExistence type="predicted"/>
<feature type="transmembrane region" description="Helical" evidence="7">
    <location>
        <begin position="129"/>
        <end position="150"/>
    </location>
</feature>
<feature type="transmembrane region" description="Helical" evidence="7">
    <location>
        <begin position="270"/>
        <end position="294"/>
    </location>
</feature>
<evidence type="ECO:0000256" key="4">
    <source>
        <dbReference type="ARBA" id="ARBA00022840"/>
    </source>
</evidence>
<name>A0A9D1CQH2_9FIRM</name>
<organism evidence="10 11">
    <name type="scientific">Candidatus Onthenecus intestinigallinarum</name>
    <dbReference type="NCBI Taxonomy" id="2840875"/>
    <lineage>
        <taxon>Bacteria</taxon>
        <taxon>Bacillati</taxon>
        <taxon>Bacillota</taxon>
        <taxon>Clostridia</taxon>
        <taxon>Eubacteriales</taxon>
        <taxon>Candidatus Onthenecus</taxon>
    </lineage>
</organism>
<keyword evidence="5 7" id="KW-1133">Transmembrane helix</keyword>
<dbReference type="InterPro" id="IPR003593">
    <property type="entry name" value="AAA+_ATPase"/>
</dbReference>
<dbReference type="SUPFAM" id="SSF90123">
    <property type="entry name" value="ABC transporter transmembrane region"/>
    <property type="match status" value="1"/>
</dbReference>
<feature type="transmembrane region" description="Helical" evidence="7">
    <location>
        <begin position="156"/>
        <end position="173"/>
    </location>
</feature>
<dbReference type="AlphaFoldDB" id="A0A9D1CQH2"/>
<sequence length="528" mass="59011">MRRIFQIYGPFYRRHRWLLLGYLLLTVAHKSLAYLSPQTIQRLIDVCAAGDAAGFRTAVLLALALGVAFVPVLFFRYVVQYAAQNRADTLEREQILQDLLRLSLTDLKKKNLGHYVQLVSRDVEKAGGLAFYDGISFVGNLTLAACMLGYMLKTDWLLSLLIVVTYPLFALATKRMVPRVERAEEAVIEAEEKLNTLTDELYTGGEEIRSTGAQAFFSERAKAGLSGLFRATERHNWLDNCYDLLCVNGLMNIANTLTFCIGGLRVLQGVISIGTVTLFALYFSSMWGSLEGVMEFFKAYRVKRVSLGRLSAFHEQTAEARAQAQGALDVFESLEVRDLYFAYGSRPVFEGFSMDLRRGERLLVTGENGSGKSTLGRLLVKLLIPSGGRIAYNGQSYADLDAQRLRARVLLVPAEPFLIEGAAEENLWDRPAAAARLPEALRGAAVGQDGEGLSSGQKKQLQLARCLATDADVYILDEPFNYVDAAAKEDLWRYILEAFRDKTLVIISHDLFFEKDCTRRIRIDRAQS</sequence>
<dbReference type="Proteomes" id="UP000886887">
    <property type="component" value="Unassembled WGS sequence"/>
</dbReference>
<dbReference type="EMBL" id="DVFJ01000015">
    <property type="protein sequence ID" value="HIQ71675.1"/>
    <property type="molecule type" value="Genomic_DNA"/>
</dbReference>
<dbReference type="InterPro" id="IPR027417">
    <property type="entry name" value="P-loop_NTPase"/>
</dbReference>
<dbReference type="Pfam" id="PF00005">
    <property type="entry name" value="ABC_tran"/>
    <property type="match status" value="1"/>
</dbReference>
<evidence type="ECO:0000259" key="9">
    <source>
        <dbReference type="PROSITE" id="PS50929"/>
    </source>
</evidence>
<accession>A0A9D1CQH2</accession>